<evidence type="ECO:0000256" key="11">
    <source>
        <dbReference type="ARBA" id="ARBA00022630"/>
    </source>
</evidence>
<evidence type="ECO:0000256" key="14">
    <source>
        <dbReference type="ARBA" id="ARBA00022827"/>
    </source>
</evidence>
<evidence type="ECO:0000256" key="26">
    <source>
        <dbReference type="ARBA" id="ARBA00048891"/>
    </source>
</evidence>
<evidence type="ECO:0000256" key="5">
    <source>
        <dbReference type="ARBA" id="ARBA00011309"/>
    </source>
</evidence>
<evidence type="ECO:0000256" key="13">
    <source>
        <dbReference type="ARBA" id="ARBA00022723"/>
    </source>
</evidence>
<evidence type="ECO:0000256" key="19">
    <source>
        <dbReference type="ARBA" id="ARBA00023053"/>
    </source>
</evidence>
<dbReference type="InterPro" id="IPR001433">
    <property type="entry name" value="OxRdtase_FAD/NAD-bd"/>
</dbReference>
<dbReference type="InterPro" id="IPR010205">
    <property type="entry name" value="NqrF"/>
</dbReference>
<evidence type="ECO:0000256" key="21">
    <source>
        <dbReference type="ARBA" id="ARBA00023075"/>
    </source>
</evidence>
<keyword evidence="23" id="KW-0739">Sodium transport</keyword>
<dbReference type="Gene3D" id="3.40.50.80">
    <property type="entry name" value="Nucleotide-binding domain of ferredoxin-NADP reductase (FNR) module"/>
    <property type="match status" value="1"/>
</dbReference>
<keyword evidence="29" id="KW-0560">Oxidoreductase</keyword>
<dbReference type="PROSITE" id="PS51085">
    <property type="entry name" value="2FE2S_FER_2"/>
    <property type="match status" value="1"/>
</dbReference>
<gene>
    <name evidence="29" type="ORF">MNBD_GAMMA26-2103</name>
</gene>
<dbReference type="PROSITE" id="PS51384">
    <property type="entry name" value="FAD_FR"/>
    <property type="match status" value="1"/>
</dbReference>
<dbReference type="Gene3D" id="3.10.20.30">
    <property type="match status" value="1"/>
</dbReference>
<evidence type="ECO:0000259" key="28">
    <source>
        <dbReference type="PROSITE" id="PS51384"/>
    </source>
</evidence>
<keyword evidence="10" id="KW-0997">Cell inner membrane</keyword>
<dbReference type="InterPro" id="IPR001041">
    <property type="entry name" value="2Fe-2S_ferredoxin-type"/>
</dbReference>
<keyword evidence="11" id="KW-0285">Flavoprotein</keyword>
<keyword evidence="22" id="KW-0472">Membrane</keyword>
<dbReference type="Gene3D" id="2.40.30.10">
    <property type="entry name" value="Translation factors"/>
    <property type="match status" value="1"/>
</dbReference>
<reference evidence="29" key="1">
    <citation type="submission" date="2018-06" db="EMBL/GenBank/DDBJ databases">
        <authorList>
            <person name="Zhirakovskaya E."/>
        </authorList>
    </citation>
    <scope>NUCLEOTIDE SEQUENCE</scope>
</reference>
<dbReference type="GO" id="GO:0006814">
    <property type="term" value="P:sodium ion transport"/>
    <property type="evidence" value="ECO:0007669"/>
    <property type="project" value="UniProtKB-KW"/>
</dbReference>
<dbReference type="InterPro" id="IPR012675">
    <property type="entry name" value="Beta-grasp_dom_sf"/>
</dbReference>
<dbReference type="InterPro" id="IPR039261">
    <property type="entry name" value="FNR_nucleotide-bd"/>
</dbReference>
<feature type="domain" description="FAD-binding FR-type" evidence="28">
    <location>
        <begin position="130"/>
        <end position="270"/>
    </location>
</feature>
<evidence type="ECO:0000256" key="16">
    <source>
        <dbReference type="ARBA" id="ARBA00023004"/>
    </source>
</evidence>
<comment type="cofactor">
    <cofactor evidence="1">
        <name>FAD</name>
        <dbReference type="ChEBI" id="CHEBI:57692"/>
    </cofactor>
</comment>
<dbReference type="InterPro" id="IPR008333">
    <property type="entry name" value="Cbr1-like_FAD-bd_dom"/>
</dbReference>
<dbReference type="CDD" id="cd00207">
    <property type="entry name" value="fer2"/>
    <property type="match status" value="1"/>
</dbReference>
<keyword evidence="16" id="KW-0408">Iron</keyword>
<name>A0A3B1BK56_9ZZZZ</name>
<dbReference type="GO" id="GO:0051537">
    <property type="term" value="F:2 iron, 2 sulfur cluster binding"/>
    <property type="evidence" value="ECO:0007669"/>
    <property type="project" value="UniProtKB-KW"/>
</dbReference>
<dbReference type="HAMAP" id="MF_00430">
    <property type="entry name" value="NqrF"/>
    <property type="match status" value="1"/>
</dbReference>
<accession>A0A3B1BK56</accession>
<protein>
    <recommendedName>
        <fullName evidence="7">Na(+)-translocating NADH-quinone reductase subunit F</fullName>
        <ecNumber evidence="6">7.2.1.1</ecNumber>
    </recommendedName>
    <alternativeName>
        <fullName evidence="25">NQR complex subunit F</fullName>
    </alternativeName>
    <alternativeName>
        <fullName evidence="24">NQR-1 subunit F</fullName>
    </alternativeName>
</protein>
<comment type="subunit">
    <text evidence="5">Composed of six subunits; NqrA, NqrB, NqrC, NqrD, NqrE and NqrF.</text>
</comment>
<keyword evidence="13" id="KW-0479">Metal-binding</keyword>
<keyword evidence="17" id="KW-0411">Iron-sulfur</keyword>
<keyword evidence="20" id="KW-0406">Ion transport</keyword>
<sequence length="408" mass="45107">MLEILLGVALFTLIILSLVGVILFARSKLVATGLISVKINDDPDKEIQATAGESLLTLLADQEIFLASACGGRGVCGMCQVKVLAGGGQVLPTEKDLLTKKQIAEGYRLACQLHLKQELKLELPANIFETGKWECEVVSNESVATFIKELVLKLPEGEALEFKSGSYLQLEALPHHLKYADIEIAEKYHQVWDSLGLWALESKVDAPLHRAYSLANYAGEEGGLKFNVRIALAPPGSSGVPPGKMSSYLFSLRAGDKVAISGPYGNFFPQQSDAEMVYIGGGAGMAPMRSHIFHLLKQAESKRKISYWYGARSLCEVFYQAEFDQLQAEHDNFEWHVALSDPQPEDNWQGYSGFIHQILYDHYLQNHSAPEECEYYICGPPIMLSCVLKMLQELGVSDESIFYDDFGG</sequence>
<dbReference type="EC" id="7.2.1.1" evidence="6"/>
<dbReference type="PANTHER" id="PTHR43644">
    <property type="entry name" value="NA(+)-TRANSLOCATING NADH-QUINONE REDUCTASE SUBUNIT"/>
    <property type="match status" value="1"/>
</dbReference>
<keyword evidence="12" id="KW-0001">2Fe-2S</keyword>
<evidence type="ECO:0000256" key="17">
    <source>
        <dbReference type="ARBA" id="ARBA00023014"/>
    </source>
</evidence>
<dbReference type="NCBIfam" id="TIGR01941">
    <property type="entry name" value="nqrF"/>
    <property type="match status" value="1"/>
</dbReference>
<evidence type="ECO:0000256" key="15">
    <source>
        <dbReference type="ARBA" id="ARBA00022967"/>
    </source>
</evidence>
<keyword evidence="9" id="KW-1003">Cell membrane</keyword>
<dbReference type="PIRSF" id="PIRSF000044">
    <property type="entry name" value="Cis_Diol_DH_RD"/>
    <property type="match status" value="1"/>
</dbReference>
<evidence type="ECO:0000256" key="10">
    <source>
        <dbReference type="ARBA" id="ARBA00022519"/>
    </source>
</evidence>
<dbReference type="GO" id="GO:0005886">
    <property type="term" value="C:plasma membrane"/>
    <property type="evidence" value="ECO:0007669"/>
    <property type="project" value="UniProtKB-SubCell"/>
</dbReference>
<dbReference type="GO" id="GO:0046872">
    <property type="term" value="F:metal ion binding"/>
    <property type="evidence" value="ECO:0007669"/>
    <property type="project" value="UniProtKB-KW"/>
</dbReference>
<evidence type="ECO:0000256" key="22">
    <source>
        <dbReference type="ARBA" id="ARBA00023136"/>
    </source>
</evidence>
<proteinExistence type="inferred from homology"/>
<evidence type="ECO:0000256" key="25">
    <source>
        <dbReference type="ARBA" id="ARBA00030787"/>
    </source>
</evidence>
<keyword evidence="21" id="KW-0830">Ubiquinone</keyword>
<keyword evidence="18" id="KW-0520">NAD</keyword>
<dbReference type="PANTHER" id="PTHR43644:SF1">
    <property type="entry name" value="NAD(P)H-FLAVIN REDUCTASE"/>
    <property type="match status" value="1"/>
</dbReference>
<keyword evidence="14" id="KW-0274">FAD</keyword>
<dbReference type="InterPro" id="IPR036010">
    <property type="entry name" value="2Fe-2S_ferredoxin-like_sf"/>
</dbReference>
<evidence type="ECO:0000256" key="7">
    <source>
        <dbReference type="ARBA" id="ARBA00019729"/>
    </source>
</evidence>
<evidence type="ECO:0000256" key="2">
    <source>
        <dbReference type="ARBA" id="ARBA00002972"/>
    </source>
</evidence>
<dbReference type="SUPFAM" id="SSF52343">
    <property type="entry name" value="Ferredoxin reductase-like, C-terminal NADP-linked domain"/>
    <property type="match status" value="1"/>
</dbReference>
<evidence type="ECO:0000259" key="27">
    <source>
        <dbReference type="PROSITE" id="PS51085"/>
    </source>
</evidence>
<dbReference type="GO" id="GO:0016655">
    <property type="term" value="F:oxidoreductase activity, acting on NAD(P)H, quinone or similar compound as acceptor"/>
    <property type="evidence" value="ECO:0007669"/>
    <property type="project" value="InterPro"/>
</dbReference>
<evidence type="ECO:0000256" key="12">
    <source>
        <dbReference type="ARBA" id="ARBA00022714"/>
    </source>
</evidence>
<dbReference type="SUPFAM" id="SSF54292">
    <property type="entry name" value="2Fe-2S ferredoxin-like"/>
    <property type="match status" value="1"/>
</dbReference>
<evidence type="ECO:0000256" key="20">
    <source>
        <dbReference type="ARBA" id="ARBA00023065"/>
    </source>
</evidence>
<dbReference type="InterPro" id="IPR017938">
    <property type="entry name" value="Riboflavin_synthase-like_b-brl"/>
</dbReference>
<keyword evidence="15" id="KW-1278">Translocase</keyword>
<keyword evidence="19" id="KW-0915">Sodium</keyword>
<evidence type="ECO:0000256" key="23">
    <source>
        <dbReference type="ARBA" id="ARBA00023201"/>
    </source>
</evidence>
<evidence type="ECO:0000256" key="3">
    <source>
        <dbReference type="ARBA" id="ARBA00004533"/>
    </source>
</evidence>
<dbReference type="CDD" id="cd06188">
    <property type="entry name" value="NADH_quinone_reductase"/>
    <property type="match status" value="1"/>
</dbReference>
<dbReference type="Pfam" id="PF00970">
    <property type="entry name" value="FAD_binding_6"/>
    <property type="match status" value="1"/>
</dbReference>
<comment type="subcellular location">
    <subcellularLocation>
        <location evidence="3">Cell inner membrane</location>
    </subcellularLocation>
</comment>
<dbReference type="Pfam" id="PF00111">
    <property type="entry name" value="Fer2"/>
    <property type="match status" value="1"/>
</dbReference>
<evidence type="ECO:0000313" key="29">
    <source>
        <dbReference type="EMBL" id="VAX05197.1"/>
    </source>
</evidence>
<dbReference type="InterPro" id="IPR017927">
    <property type="entry name" value="FAD-bd_FR_type"/>
</dbReference>
<dbReference type="FunFam" id="3.40.50.80:FF:000014">
    <property type="entry name" value="Na(+)-translocating NADH-quinone reductase subunit F"/>
    <property type="match status" value="1"/>
</dbReference>
<comment type="catalytic activity">
    <reaction evidence="26">
        <text>a ubiquinone + n Na(+)(in) + NADH + H(+) = a ubiquinol + n Na(+)(out) + NAD(+)</text>
        <dbReference type="Rhea" id="RHEA:47748"/>
        <dbReference type="Rhea" id="RHEA-COMP:9565"/>
        <dbReference type="Rhea" id="RHEA-COMP:9566"/>
        <dbReference type="ChEBI" id="CHEBI:15378"/>
        <dbReference type="ChEBI" id="CHEBI:16389"/>
        <dbReference type="ChEBI" id="CHEBI:17976"/>
        <dbReference type="ChEBI" id="CHEBI:29101"/>
        <dbReference type="ChEBI" id="CHEBI:57540"/>
        <dbReference type="ChEBI" id="CHEBI:57945"/>
        <dbReference type="EC" id="7.2.1.1"/>
    </reaction>
</comment>
<feature type="domain" description="2Fe-2S ferredoxin-type" evidence="27">
    <location>
        <begin position="33"/>
        <end position="127"/>
    </location>
</feature>
<evidence type="ECO:0000256" key="18">
    <source>
        <dbReference type="ARBA" id="ARBA00023027"/>
    </source>
</evidence>
<dbReference type="Pfam" id="PF00175">
    <property type="entry name" value="NAD_binding_1"/>
    <property type="match status" value="1"/>
</dbReference>
<dbReference type="EMBL" id="UOFX01000002">
    <property type="protein sequence ID" value="VAX05197.1"/>
    <property type="molecule type" value="Genomic_DNA"/>
</dbReference>
<evidence type="ECO:0000256" key="1">
    <source>
        <dbReference type="ARBA" id="ARBA00001974"/>
    </source>
</evidence>
<dbReference type="AlphaFoldDB" id="A0A3B1BK56"/>
<evidence type="ECO:0000256" key="4">
    <source>
        <dbReference type="ARBA" id="ARBA00005570"/>
    </source>
</evidence>
<comment type="function">
    <text evidence="2">NQR complex catalyzes the reduction of ubiquinone-1 to ubiquinol by two successive reactions, coupled with the transport of Na(+) ions from the cytoplasm to the periplasm. The first step is catalyzed by NqrF, which accepts electrons from NADH and reduces ubiquinone-1 to ubisemiquinone by a one-electron transfer pathway.</text>
</comment>
<keyword evidence="8" id="KW-0813">Transport</keyword>
<evidence type="ECO:0000256" key="24">
    <source>
        <dbReference type="ARBA" id="ARBA00030032"/>
    </source>
</evidence>
<evidence type="ECO:0000256" key="8">
    <source>
        <dbReference type="ARBA" id="ARBA00022448"/>
    </source>
</evidence>
<organism evidence="29">
    <name type="scientific">hydrothermal vent metagenome</name>
    <dbReference type="NCBI Taxonomy" id="652676"/>
    <lineage>
        <taxon>unclassified sequences</taxon>
        <taxon>metagenomes</taxon>
        <taxon>ecological metagenomes</taxon>
    </lineage>
</organism>
<evidence type="ECO:0000256" key="9">
    <source>
        <dbReference type="ARBA" id="ARBA00022475"/>
    </source>
</evidence>
<comment type="similarity">
    <text evidence="4">Belongs to the NqrF family.</text>
</comment>
<evidence type="ECO:0000256" key="6">
    <source>
        <dbReference type="ARBA" id="ARBA00013099"/>
    </source>
</evidence>
<dbReference type="SUPFAM" id="SSF63380">
    <property type="entry name" value="Riboflavin synthase domain-like"/>
    <property type="match status" value="1"/>
</dbReference>